<feature type="domain" description="Ribosomal protein eL8/eL30/eS12/Gadd45" evidence="1">
    <location>
        <begin position="5"/>
        <end position="87"/>
    </location>
</feature>
<organism evidence="2 3">
    <name type="scientific">Mycoplasma capricolum subsp. capricolum 14232</name>
    <dbReference type="NCBI Taxonomy" id="1188238"/>
    <lineage>
        <taxon>Bacteria</taxon>
        <taxon>Bacillati</taxon>
        <taxon>Mycoplasmatota</taxon>
        <taxon>Mollicutes</taxon>
        <taxon>Mycoplasmataceae</taxon>
        <taxon>Mycoplasma</taxon>
    </lineage>
</organism>
<dbReference type="AlphaFoldDB" id="A0A084ESN5"/>
<dbReference type="GO" id="GO:0005840">
    <property type="term" value="C:ribosome"/>
    <property type="evidence" value="ECO:0007669"/>
    <property type="project" value="UniProtKB-KW"/>
</dbReference>
<comment type="caution">
    <text evidence="2">The sequence shown here is derived from an EMBL/GenBank/DDBJ whole genome shotgun (WGS) entry which is preliminary data.</text>
</comment>
<dbReference type="GeneID" id="23778710"/>
<evidence type="ECO:0000313" key="2">
    <source>
        <dbReference type="EMBL" id="KEZ20977.1"/>
    </source>
</evidence>
<dbReference type="Gene3D" id="3.30.1330.30">
    <property type="match status" value="1"/>
</dbReference>
<dbReference type="SUPFAM" id="SSF55315">
    <property type="entry name" value="L30e-like"/>
    <property type="match status" value="1"/>
</dbReference>
<evidence type="ECO:0000313" key="3">
    <source>
        <dbReference type="Proteomes" id="UP000028533"/>
    </source>
</evidence>
<keyword evidence="2" id="KW-0689">Ribosomal protein</keyword>
<name>A0A084ESN5_MYCCA</name>
<dbReference type="RefSeq" id="WP_011387219.1">
    <property type="nucleotide sequence ID" value="NZ_JFDO01000003.1"/>
</dbReference>
<accession>A0A084ESN5</accession>
<evidence type="ECO:0000259" key="1">
    <source>
        <dbReference type="Pfam" id="PF01248"/>
    </source>
</evidence>
<reference evidence="2 3" key="1">
    <citation type="submission" date="2014-02" db="EMBL/GenBank/DDBJ databases">
        <title>Genome sequence of Mycoplasma capricolum subsp. capricolum strain 14232.</title>
        <authorList>
            <person name="Sirand-Pugnet P."/>
            <person name="Breton M."/>
            <person name="Dordet-Frisoni E."/>
            <person name="Baranowski E."/>
            <person name="Barre A."/>
            <person name="Couture C."/>
            <person name="Dupuy V."/>
            <person name="Gaurivaud P."/>
            <person name="Jacob D."/>
            <person name="Lemaitre C."/>
            <person name="Manso-Silvan L."/>
            <person name="Nikolski M."/>
            <person name="Nouvel L.-X."/>
            <person name="Poumarat F."/>
            <person name="Tardy F."/>
            <person name="Thebault P."/>
            <person name="Theil S."/>
            <person name="Citti C."/>
            <person name="Thiaucourt F."/>
            <person name="Blanchard A."/>
        </authorList>
    </citation>
    <scope>NUCLEOTIDE SEQUENCE [LARGE SCALE GENOMIC DNA]</scope>
    <source>
        <strain evidence="2 3">14232</strain>
    </source>
</reference>
<dbReference type="InterPro" id="IPR029064">
    <property type="entry name" value="Ribosomal_eL30-like_sf"/>
</dbReference>
<proteinExistence type="predicted"/>
<dbReference type="EMBL" id="JFDO01000003">
    <property type="protein sequence ID" value="KEZ20977.1"/>
    <property type="molecule type" value="Genomic_DNA"/>
</dbReference>
<dbReference type="Pfam" id="PF01248">
    <property type="entry name" value="Ribosomal_L7Ae"/>
    <property type="match status" value="1"/>
</dbReference>
<sequence>MQKDKLLKAIGMAYTSNNLITGFKLLEQIKLNKIKFVILSSDMGLAQKKKYIDKCLSRNIECVFNVLTKQELSKACGKDILVAIGLKDENFIKLIKSNL</sequence>
<keyword evidence="2" id="KW-0687">Ribonucleoprotein</keyword>
<protein>
    <submittedName>
        <fullName evidence="2">50S ribosomal protein, L7Ae family</fullName>
    </submittedName>
</protein>
<dbReference type="InterPro" id="IPR004038">
    <property type="entry name" value="Ribosomal_eL8/eL30/eS12/Gad45"/>
</dbReference>
<gene>
    <name evidence="2" type="ORF">MCAPa_0460</name>
</gene>
<dbReference type="Proteomes" id="UP000028533">
    <property type="component" value="Unassembled WGS sequence"/>
</dbReference>